<dbReference type="Proteomes" id="UP000702952">
    <property type="component" value="Unassembled WGS sequence"/>
</dbReference>
<sequence>MAVEKGKQTVDPSRKALAPRLYAILARSARTGVIFRRGPSRLVQLIRWDLRTDTFEHGQWLKGRVYERRCDLSPSGELLVYFAATNRPPYGSWTAISKPPFFTALTLWPKGDAWGGGGVFEDENKLLLNHPFDDNRVSLAPSFRLKRGMQVDPCGILSGRGEDEPISGYILARDGWRVIDAGEGQTNGLKASTFYSFNKPRVLQKPGANGRSLQMVLHSIGRSQKAWYGLDYRVFDRAGTLLVDLPETDWADWDGGDLVFARGGCLYRLAKSDFRSGDFMPIEFSSRLHDFNGAGFTAVAPPHAARHYRHTQPRWEL</sequence>
<name>A0AA44J838_AGRTU</name>
<gene>
    <name evidence="1" type="ORF">G6M46_06625</name>
</gene>
<comment type="caution">
    <text evidence="1">The sequence shown here is derived from an EMBL/GenBank/DDBJ whole genome shotgun (WGS) entry which is preliminary data.</text>
</comment>
<evidence type="ECO:0000313" key="2">
    <source>
        <dbReference type="Proteomes" id="UP000702952"/>
    </source>
</evidence>
<proteinExistence type="predicted"/>
<evidence type="ECO:0000313" key="1">
    <source>
        <dbReference type="EMBL" id="NTC27836.1"/>
    </source>
</evidence>
<accession>A0AA44J838</accession>
<organism evidence="1 2">
    <name type="scientific">Agrobacterium tumefaciens</name>
    <dbReference type="NCBI Taxonomy" id="358"/>
    <lineage>
        <taxon>Bacteria</taxon>
        <taxon>Pseudomonadati</taxon>
        <taxon>Pseudomonadota</taxon>
        <taxon>Alphaproteobacteria</taxon>
        <taxon>Hyphomicrobiales</taxon>
        <taxon>Rhizobiaceae</taxon>
        <taxon>Rhizobium/Agrobacterium group</taxon>
        <taxon>Agrobacterium</taxon>
        <taxon>Agrobacterium tumefaciens complex</taxon>
    </lineage>
</organism>
<reference evidence="1" key="1">
    <citation type="journal article" date="2020" name="Science">
        <title>Unexpected conservation and global transmission of agrobacterial virulence plasmids.</title>
        <authorList>
            <person name="Weisberg A.J."/>
            <person name="Davis E.W. 2nd"/>
            <person name="Tabima J."/>
            <person name="Belcher M.S."/>
            <person name="Miller M."/>
            <person name="Kuo C.H."/>
            <person name="Loper J.E."/>
            <person name="Grunwald N.J."/>
            <person name="Putnam M.L."/>
            <person name="Chang J.H."/>
        </authorList>
    </citation>
    <scope>NUCLEOTIDE SEQUENCE</scope>
    <source>
        <strain evidence="1">17-1853-1a</strain>
    </source>
</reference>
<protein>
    <submittedName>
        <fullName evidence="1">Uncharacterized protein</fullName>
    </submittedName>
</protein>
<dbReference type="EMBL" id="JAAMAY010000006">
    <property type="protein sequence ID" value="NTC27836.1"/>
    <property type="molecule type" value="Genomic_DNA"/>
</dbReference>
<dbReference type="AlphaFoldDB" id="A0AA44J838"/>